<dbReference type="Proteomes" id="UP001548590">
    <property type="component" value="Unassembled WGS sequence"/>
</dbReference>
<dbReference type="RefSeq" id="WP_345923190.1">
    <property type="nucleotide sequence ID" value="NZ_JBDIVF010000001.1"/>
</dbReference>
<name>A0ABV2CPR3_9RHOO</name>
<evidence type="ECO:0000313" key="2">
    <source>
        <dbReference type="Proteomes" id="UP001548590"/>
    </source>
</evidence>
<dbReference type="Pfam" id="PF11162">
    <property type="entry name" value="DUF2946"/>
    <property type="match status" value="1"/>
</dbReference>
<dbReference type="InterPro" id="IPR021333">
    <property type="entry name" value="DUF2946"/>
</dbReference>
<organism evidence="1 2">
    <name type="scientific">Uliginosibacterium paludis</name>
    <dbReference type="NCBI Taxonomy" id="1615952"/>
    <lineage>
        <taxon>Bacteria</taxon>
        <taxon>Pseudomonadati</taxon>
        <taxon>Pseudomonadota</taxon>
        <taxon>Betaproteobacteria</taxon>
        <taxon>Rhodocyclales</taxon>
        <taxon>Zoogloeaceae</taxon>
        <taxon>Uliginosibacterium</taxon>
    </lineage>
</organism>
<reference evidence="1 2" key="1">
    <citation type="submission" date="2024-07" db="EMBL/GenBank/DDBJ databases">
        <title>Uliginosibacterium paludis KCTC:42655.</title>
        <authorList>
            <person name="Kim M.K."/>
        </authorList>
    </citation>
    <scope>NUCLEOTIDE SEQUENCE [LARGE SCALE GENOMIC DNA]</scope>
    <source>
        <strain evidence="1 2">KCTC 42655</strain>
    </source>
</reference>
<gene>
    <name evidence="1" type="ORF">ABVT11_08625</name>
</gene>
<evidence type="ECO:0000313" key="1">
    <source>
        <dbReference type="EMBL" id="MET1489889.1"/>
    </source>
</evidence>
<protein>
    <submittedName>
        <fullName evidence="1">DUF2946 family protein</fullName>
    </submittedName>
</protein>
<accession>A0ABV2CPR3</accession>
<comment type="caution">
    <text evidence="1">The sequence shown here is derived from an EMBL/GenBank/DDBJ whole genome shotgun (WGS) entry which is preliminary data.</text>
</comment>
<proteinExistence type="predicted"/>
<keyword evidence="2" id="KW-1185">Reference proteome</keyword>
<dbReference type="EMBL" id="JBEWLZ010000004">
    <property type="protein sequence ID" value="MET1489889.1"/>
    <property type="molecule type" value="Genomic_DNA"/>
</dbReference>
<sequence>MRLGYHPHGMPLTATRPSCRILRLAIFATLVHALMPLLMAAPVPGGMMMKLCSVQGSRTVFVQLGGIDDTEPRESPLQELRPLCPLCLAGAHLALTPPANPAPLLLAGLQHVAPSGEARRTFLPRPASAFQPRAPPLPV</sequence>